<feature type="compositionally biased region" description="Acidic residues" evidence="1">
    <location>
        <begin position="255"/>
        <end position="265"/>
    </location>
</feature>
<evidence type="ECO:0000313" key="4">
    <source>
        <dbReference type="Proteomes" id="UP000467700"/>
    </source>
</evidence>
<dbReference type="InterPro" id="IPR051639">
    <property type="entry name" value="BCD1"/>
</dbReference>
<dbReference type="Proteomes" id="UP000467700">
    <property type="component" value="Unassembled WGS sequence"/>
</dbReference>
<dbReference type="AlphaFoldDB" id="A0A8S0WW42"/>
<name>A0A8S0WW42_CYCAE</name>
<dbReference type="PANTHER" id="PTHR13483">
    <property type="entry name" value="BOX C_D SNORNA PROTEIN 1-RELATED"/>
    <property type="match status" value="1"/>
</dbReference>
<feature type="region of interest" description="Disordered" evidence="1">
    <location>
        <begin position="239"/>
        <end position="265"/>
    </location>
</feature>
<feature type="domain" description="BCD1 alpha/beta" evidence="2">
    <location>
        <begin position="5"/>
        <end position="176"/>
    </location>
</feature>
<comment type="caution">
    <text evidence="3">The sequence shown here is derived from an EMBL/GenBank/DDBJ whole genome shotgun (WGS) entry which is preliminary data.</text>
</comment>
<reference evidence="3 4" key="1">
    <citation type="submission" date="2020-01" db="EMBL/GenBank/DDBJ databases">
        <authorList>
            <person name="Gupta K D."/>
        </authorList>
    </citation>
    <scope>NUCLEOTIDE SEQUENCE [LARGE SCALE GENOMIC DNA]</scope>
</reference>
<proteinExistence type="predicted"/>
<protein>
    <recommendedName>
        <fullName evidence="2">BCD1 alpha/beta domain-containing protein</fullName>
    </recommendedName>
</protein>
<evidence type="ECO:0000256" key="1">
    <source>
        <dbReference type="SAM" id="MobiDB-lite"/>
    </source>
</evidence>
<dbReference type="PANTHER" id="PTHR13483:SF11">
    <property type="entry name" value="ZINC FINGER HIT DOMAIN-CONTAINING PROTEIN 3"/>
    <property type="match status" value="1"/>
</dbReference>
<dbReference type="GO" id="GO:0048254">
    <property type="term" value="P:snoRNA localization"/>
    <property type="evidence" value="ECO:0007669"/>
    <property type="project" value="TreeGrafter"/>
</dbReference>
<dbReference type="GO" id="GO:0000463">
    <property type="term" value="P:maturation of LSU-rRNA from tricistronic rRNA transcript (SSU-rRNA, 5.8S rRNA, LSU-rRNA)"/>
    <property type="evidence" value="ECO:0007669"/>
    <property type="project" value="TreeGrafter"/>
</dbReference>
<gene>
    <name evidence="3" type="ORF">AAE3_LOCUS2460</name>
</gene>
<evidence type="ECO:0000313" key="3">
    <source>
        <dbReference type="EMBL" id="CAA7260228.1"/>
    </source>
</evidence>
<dbReference type="InterPro" id="IPR057721">
    <property type="entry name" value="BCD1_alpha/beta"/>
</dbReference>
<keyword evidence="4" id="KW-1185">Reference proteome</keyword>
<feature type="compositionally biased region" description="Acidic residues" evidence="1">
    <location>
        <begin position="291"/>
        <end position="308"/>
    </location>
</feature>
<dbReference type="Pfam" id="PF25790">
    <property type="entry name" value="BCD1"/>
    <property type="match status" value="1"/>
</dbReference>
<dbReference type="EMBL" id="CACVBS010000028">
    <property type="protein sequence ID" value="CAA7260228.1"/>
    <property type="molecule type" value="Genomic_DNA"/>
</dbReference>
<dbReference type="GO" id="GO:0000492">
    <property type="term" value="P:box C/D snoRNP assembly"/>
    <property type="evidence" value="ECO:0007669"/>
    <property type="project" value="TreeGrafter"/>
</dbReference>
<organism evidence="3 4">
    <name type="scientific">Cyclocybe aegerita</name>
    <name type="common">Black poplar mushroom</name>
    <name type="synonym">Agrocybe aegerita</name>
    <dbReference type="NCBI Taxonomy" id="1973307"/>
    <lineage>
        <taxon>Eukaryota</taxon>
        <taxon>Fungi</taxon>
        <taxon>Dikarya</taxon>
        <taxon>Basidiomycota</taxon>
        <taxon>Agaricomycotina</taxon>
        <taxon>Agaricomycetes</taxon>
        <taxon>Agaricomycetidae</taxon>
        <taxon>Agaricales</taxon>
        <taxon>Agaricineae</taxon>
        <taxon>Bolbitiaceae</taxon>
        <taxon>Cyclocybe</taxon>
    </lineage>
</organism>
<dbReference type="GO" id="GO:0005634">
    <property type="term" value="C:nucleus"/>
    <property type="evidence" value="ECO:0007669"/>
    <property type="project" value="TreeGrafter"/>
</dbReference>
<dbReference type="GO" id="GO:0070761">
    <property type="term" value="C:pre-snoRNP complex"/>
    <property type="evidence" value="ECO:0007669"/>
    <property type="project" value="TreeGrafter"/>
</dbReference>
<sequence>MTRRDILKIQLEARDIDVDLLPMGMERRKLNQSSWDGKNQTALLTIELKFYKPKDPLASSSQPRDPPFTLVAHKNDMKTPLLSLIRSRLVEGVKSKKESSHPQWVKQLVFPDAEDPESFVNPQCVMAAKIDPLTLKRLVKPATGGYHSLDPTQPLSTSLRHTEFVEFPTIEIWDEFLGTILDARGIVKQHEERPVKRRKTNTKAGRAAIAGLLGGYGSSEEEVEVEPKSVLASLEEYAGSDGDDEVGSGGKDAPDDIDFGALSDEDAEELELDPAVLLELMAKVRGSEPWAVEDEAVDWGDVDDPEPK</sequence>
<accession>A0A8S0WW42</accession>
<feature type="region of interest" description="Disordered" evidence="1">
    <location>
        <begin position="289"/>
        <end position="308"/>
    </location>
</feature>
<evidence type="ECO:0000259" key="2">
    <source>
        <dbReference type="Pfam" id="PF25790"/>
    </source>
</evidence>
<dbReference type="OrthoDB" id="272357at2759"/>